<dbReference type="GO" id="GO:0046854">
    <property type="term" value="P:phosphatidylinositol phosphate biosynthetic process"/>
    <property type="evidence" value="ECO:0007669"/>
    <property type="project" value="TreeGrafter"/>
</dbReference>
<dbReference type="PANTHER" id="PTHR23086:SF26">
    <property type="entry name" value="PHOSPHATIDYLINOSITOL 4-PHOSPHATE 5-KINASE TYPE-1 GAMMA"/>
    <property type="match status" value="1"/>
</dbReference>
<dbReference type="GO" id="GO:0016308">
    <property type="term" value="F:1-phosphatidylinositol-4-phosphate 5-kinase activity"/>
    <property type="evidence" value="ECO:0007669"/>
    <property type="project" value="TreeGrafter"/>
</dbReference>
<feature type="compositionally biased region" description="Gly residues" evidence="1">
    <location>
        <begin position="11"/>
        <end position="21"/>
    </location>
</feature>
<dbReference type="Proteomes" id="UP000504617">
    <property type="component" value="Unplaced"/>
</dbReference>
<feature type="region of interest" description="Disordered" evidence="1">
    <location>
        <begin position="1"/>
        <end position="28"/>
    </location>
</feature>
<organism evidence="2 3">
    <name type="scientific">Thamnophis sirtalis</name>
    <dbReference type="NCBI Taxonomy" id="35019"/>
    <lineage>
        <taxon>Eukaryota</taxon>
        <taxon>Metazoa</taxon>
        <taxon>Chordata</taxon>
        <taxon>Craniata</taxon>
        <taxon>Vertebrata</taxon>
        <taxon>Euteleostomi</taxon>
        <taxon>Lepidosauria</taxon>
        <taxon>Squamata</taxon>
        <taxon>Bifurcata</taxon>
        <taxon>Unidentata</taxon>
        <taxon>Episquamata</taxon>
        <taxon>Toxicofera</taxon>
        <taxon>Serpentes</taxon>
        <taxon>Colubroidea</taxon>
        <taxon>Colubridae</taxon>
        <taxon>Natricinae</taxon>
        <taxon>Thamnophis</taxon>
    </lineage>
</organism>
<dbReference type="KEGG" id="tsr:106556504"/>
<keyword evidence="2" id="KW-1185">Reference proteome</keyword>
<dbReference type="Gene3D" id="3.30.800.10">
    <property type="entry name" value="Phosphatidylinositol Phosphate Kinase II Beta"/>
    <property type="match status" value="1"/>
</dbReference>
<evidence type="ECO:0000313" key="2">
    <source>
        <dbReference type="Proteomes" id="UP000504617"/>
    </source>
</evidence>
<evidence type="ECO:0000313" key="3">
    <source>
        <dbReference type="RefSeq" id="XP_013930972.1"/>
    </source>
</evidence>
<feature type="non-terminal residue" evidence="3">
    <location>
        <position position="142"/>
    </location>
</feature>
<reference evidence="3" key="1">
    <citation type="submission" date="2025-08" db="UniProtKB">
        <authorList>
            <consortium name="RefSeq"/>
        </authorList>
    </citation>
    <scope>IDENTIFICATION</scope>
</reference>
<evidence type="ECO:0000256" key="1">
    <source>
        <dbReference type="SAM" id="MobiDB-lite"/>
    </source>
</evidence>
<dbReference type="OrthoDB" id="70770at2759"/>
<dbReference type="GeneID" id="106556504"/>
<protein>
    <submittedName>
        <fullName evidence="3">Phosphatidylinositol 4-phosphate 5-kinase type-1 gamma-like</fullName>
    </submittedName>
</protein>
<dbReference type="PANTHER" id="PTHR23086">
    <property type="entry name" value="PHOSPHATIDYLINOSITOL-4-PHOSPHATE 5-KINASE"/>
    <property type="match status" value="1"/>
</dbReference>
<proteinExistence type="predicted"/>
<dbReference type="GO" id="GO:0005886">
    <property type="term" value="C:plasma membrane"/>
    <property type="evidence" value="ECO:0007669"/>
    <property type="project" value="TreeGrafter"/>
</dbReference>
<dbReference type="InterPro" id="IPR027484">
    <property type="entry name" value="PInositol-4-P-5-kinase_N"/>
</dbReference>
<dbReference type="AlphaFoldDB" id="A0A6I9Z2W3"/>
<sequence length="142" mass="14484">MDLEASDETGSAGGAEAGGAGAVTPEAGGWGAPLDSAAGGGLALKKAVLTETTSTTLKGAIQLGIGYTVGNLSSKPERDVLMQDFYVVESIFFPSEGSNLTPAHHYPDFRFKTYAPVAGDVEEGAAGPRIGELDQRLIAQGI</sequence>
<dbReference type="RefSeq" id="XP_013930972.1">
    <property type="nucleotide sequence ID" value="XM_014075497.1"/>
</dbReference>
<name>A0A6I9Z2W3_9SAUR</name>
<accession>A0A6I9Z2W3</accession>
<dbReference type="InterPro" id="IPR023610">
    <property type="entry name" value="PInositol-4/5-P-5/4-kinase"/>
</dbReference>
<gene>
    <name evidence="3" type="primary">LOC106556504</name>
</gene>
<dbReference type="SUPFAM" id="SSF56104">
    <property type="entry name" value="SAICAR synthase-like"/>
    <property type="match status" value="1"/>
</dbReference>